<dbReference type="InterPro" id="IPR001680">
    <property type="entry name" value="WD40_rpt"/>
</dbReference>
<keyword evidence="1 3" id="KW-0853">WD repeat</keyword>
<dbReference type="GO" id="GO:0003964">
    <property type="term" value="F:RNA-directed DNA polymerase activity"/>
    <property type="evidence" value="ECO:0007669"/>
    <property type="project" value="UniProtKB-KW"/>
</dbReference>
<evidence type="ECO:0000256" key="3">
    <source>
        <dbReference type="PROSITE-ProRule" id="PRU00221"/>
    </source>
</evidence>
<dbReference type="SUPFAM" id="SSF50978">
    <property type="entry name" value="WD40 repeat-like"/>
    <property type="match status" value="1"/>
</dbReference>
<sequence>MMSNLLKLEQPRPKSPKPISFVLSAWEKNSMNIDSAMNPLFEELTNLPFPNENLRSFGCEQKIIETSALNTSLNPAQNRTPYSTSAPAVAHPTMALSRALEQRRECPLHPFNLKLWALLFNKHKLDQHYHILNSFQHGFSVGIPSLRVTFTPNNARSIFTHFQHFRDIIQNEVHCGRLFGPFSQYQLESLLGPFQSSPLSLVPKNEPNQFRLVQNLSFPLKSSKLPPNINSYINSELYPSYYGTFLIVALTIRSLPPGSQAMTRDVKDAYRTVPLHPSQWAGTILRHPNPDAFYVNTANCFGLSSAGGIWGQVADVLCDLFRASGYGPVSKWVDDFLFFRIPTKSLVSYNAYRANIRSQLTPHQTHSHLFFQGSTLPDGSNFEYDDFFTFPLRNIAGSHYYAYSATQLDAFSAALGIPWKHSKSTSFASTVTYLGFNWHLDSYSIELAPSKHSKYRLALTHFRASTFHSLLDLQQIYSKLLHITLIVPRARVYLASFEAMLALNQTTPSQRRWSSKRMLIDLDWWGDFLAQPRLLFPLPNFSPYLPLAAYSDASSGFGIGLSYNGHWAAFSYQRHFKPGSHDIAWAEALVAYSFDGSRIVSGSNDTTIRVWNAESGEIVGKPITGHKYWVNSVCFSPDGKRILSGNSDNTARVWDAVTGKLLFPPFSGHTNYINSVRFFPDGTRFATGSRDGTIRIWTLDEIPDETNWELRDNGWFIGENGELMIWIPRDLRNHVYGHRNICMLNRSFYIKLNFGTEQNISRNIQV</sequence>
<keyword evidence="4" id="KW-0548">Nucleotidyltransferase</keyword>
<keyword evidence="4" id="KW-0695">RNA-directed DNA polymerase</keyword>
<dbReference type="PRINTS" id="PR00320">
    <property type="entry name" value="GPROTEINBRPT"/>
</dbReference>
<dbReference type="STRING" id="2282107.A0A286U557"/>
<dbReference type="PANTHER" id="PTHR33050:SF7">
    <property type="entry name" value="RIBONUCLEASE H"/>
    <property type="match status" value="1"/>
</dbReference>
<dbReference type="InParanoid" id="A0A286U557"/>
<dbReference type="PROSITE" id="PS50082">
    <property type="entry name" value="WD_REPEATS_2"/>
    <property type="match status" value="3"/>
</dbReference>
<evidence type="ECO:0000256" key="2">
    <source>
        <dbReference type="ARBA" id="ARBA00022737"/>
    </source>
</evidence>
<proteinExistence type="predicted"/>
<dbReference type="SMART" id="SM00320">
    <property type="entry name" value="WD40"/>
    <property type="match status" value="3"/>
</dbReference>
<dbReference type="InterPro" id="IPR043502">
    <property type="entry name" value="DNA/RNA_pol_sf"/>
</dbReference>
<dbReference type="InterPro" id="IPR052055">
    <property type="entry name" value="Hepadnavirus_pol/RT"/>
</dbReference>
<keyword evidence="4" id="KW-0808">Transferase</keyword>
<dbReference type="Pfam" id="PF00400">
    <property type="entry name" value="WD40"/>
    <property type="match status" value="3"/>
</dbReference>
<dbReference type="PANTHER" id="PTHR33050">
    <property type="entry name" value="REVERSE TRANSCRIPTASE DOMAIN-CONTAINING PROTEIN"/>
    <property type="match status" value="1"/>
</dbReference>
<feature type="repeat" description="WD" evidence="3">
    <location>
        <begin position="623"/>
        <end position="664"/>
    </location>
</feature>
<evidence type="ECO:0000313" key="5">
    <source>
        <dbReference type="Proteomes" id="UP000217199"/>
    </source>
</evidence>
<comment type="caution">
    <text evidence="4">The sequence shown here is derived from an EMBL/GenBank/DDBJ whole genome shotgun (WGS) entry which is preliminary data.</text>
</comment>
<dbReference type="Gene3D" id="2.130.10.10">
    <property type="entry name" value="YVTN repeat-like/Quinoprotein amine dehydrogenase"/>
    <property type="match status" value="1"/>
</dbReference>
<dbReference type="Proteomes" id="UP000217199">
    <property type="component" value="Unassembled WGS sequence"/>
</dbReference>
<evidence type="ECO:0000256" key="1">
    <source>
        <dbReference type="ARBA" id="ARBA00022574"/>
    </source>
</evidence>
<evidence type="ECO:0000313" key="4">
    <source>
        <dbReference type="EMBL" id="PAV14688.1"/>
    </source>
</evidence>
<dbReference type="PROSITE" id="PS50294">
    <property type="entry name" value="WD_REPEATS_REGION"/>
    <property type="match status" value="2"/>
</dbReference>
<dbReference type="EMBL" id="NBII01000012">
    <property type="protein sequence ID" value="PAV14688.1"/>
    <property type="molecule type" value="Genomic_DNA"/>
</dbReference>
<gene>
    <name evidence="4" type="ORF">PNOK_0976600</name>
</gene>
<dbReference type="InterPro" id="IPR036322">
    <property type="entry name" value="WD40_repeat_dom_sf"/>
</dbReference>
<protein>
    <submittedName>
        <fullName evidence="4">Reverse transcriptase ribonuclease H</fullName>
    </submittedName>
</protein>
<dbReference type="InterPro" id="IPR020472">
    <property type="entry name" value="WD40_PAC1"/>
</dbReference>
<dbReference type="AlphaFoldDB" id="A0A286U557"/>
<keyword evidence="5" id="KW-1185">Reference proteome</keyword>
<name>A0A286U557_9AGAM</name>
<dbReference type="InterPro" id="IPR015943">
    <property type="entry name" value="WD40/YVTN_repeat-like_dom_sf"/>
</dbReference>
<dbReference type="InterPro" id="IPR019775">
    <property type="entry name" value="WD40_repeat_CS"/>
</dbReference>
<accession>A0A286U557</accession>
<reference evidence="4 5" key="1">
    <citation type="journal article" date="2017" name="Mol. Ecol.">
        <title>Comparative and population genomic landscape of Phellinus noxius: A hypervariable fungus causing root rot in trees.</title>
        <authorList>
            <person name="Chung C.L."/>
            <person name="Lee T.J."/>
            <person name="Akiba M."/>
            <person name="Lee H.H."/>
            <person name="Kuo T.H."/>
            <person name="Liu D."/>
            <person name="Ke H.M."/>
            <person name="Yokoi T."/>
            <person name="Roa M.B."/>
            <person name="Lu M.J."/>
            <person name="Chang Y.Y."/>
            <person name="Ann P.J."/>
            <person name="Tsai J.N."/>
            <person name="Chen C.Y."/>
            <person name="Tzean S.S."/>
            <person name="Ota Y."/>
            <person name="Hattori T."/>
            <person name="Sahashi N."/>
            <person name="Liou R.F."/>
            <person name="Kikuchi T."/>
            <person name="Tsai I.J."/>
        </authorList>
    </citation>
    <scope>NUCLEOTIDE SEQUENCE [LARGE SCALE GENOMIC DNA]</scope>
    <source>
        <strain evidence="4 5">FFPRI411160</strain>
    </source>
</reference>
<dbReference type="OrthoDB" id="3267267at2759"/>
<dbReference type="PROSITE" id="PS00678">
    <property type="entry name" value="WD_REPEATS_1"/>
    <property type="match status" value="1"/>
</dbReference>
<organism evidence="4 5">
    <name type="scientific">Pyrrhoderma noxium</name>
    <dbReference type="NCBI Taxonomy" id="2282107"/>
    <lineage>
        <taxon>Eukaryota</taxon>
        <taxon>Fungi</taxon>
        <taxon>Dikarya</taxon>
        <taxon>Basidiomycota</taxon>
        <taxon>Agaricomycotina</taxon>
        <taxon>Agaricomycetes</taxon>
        <taxon>Hymenochaetales</taxon>
        <taxon>Hymenochaetaceae</taxon>
        <taxon>Pyrrhoderma</taxon>
    </lineage>
</organism>
<feature type="repeat" description="WD" evidence="3">
    <location>
        <begin position="666"/>
        <end position="700"/>
    </location>
</feature>
<keyword evidence="2" id="KW-0677">Repeat</keyword>
<feature type="repeat" description="WD" evidence="3">
    <location>
        <begin position="590"/>
        <end position="621"/>
    </location>
</feature>
<dbReference type="SUPFAM" id="SSF56672">
    <property type="entry name" value="DNA/RNA polymerases"/>
    <property type="match status" value="1"/>
</dbReference>